<dbReference type="AlphaFoldDB" id="A0A4Q9RFK9"/>
<evidence type="ECO:0000313" key="2">
    <source>
        <dbReference type="Proteomes" id="UP000292639"/>
    </source>
</evidence>
<name>A0A4Q9RFK9_9GAMM</name>
<dbReference type="RefSeq" id="WP_131183300.1">
    <property type="nucleotide sequence ID" value="NZ_QJUO01000003.1"/>
</dbReference>
<evidence type="ECO:0000313" key="1">
    <source>
        <dbReference type="EMBL" id="TBU99812.1"/>
    </source>
</evidence>
<organism evidence="1 2">
    <name type="scientific">Stutzerimonas kirkiae</name>
    <dbReference type="NCBI Taxonomy" id="2211392"/>
    <lineage>
        <taxon>Bacteria</taxon>
        <taxon>Pseudomonadati</taxon>
        <taxon>Pseudomonadota</taxon>
        <taxon>Gammaproteobacteria</taxon>
        <taxon>Pseudomonadales</taxon>
        <taxon>Pseudomonadaceae</taxon>
        <taxon>Stutzerimonas</taxon>
    </lineage>
</organism>
<dbReference type="Proteomes" id="UP000292639">
    <property type="component" value="Unassembled WGS sequence"/>
</dbReference>
<dbReference type="PANTHER" id="PTHR35802:SF1">
    <property type="entry name" value="PROTEASE SYNTHASE AND SPORULATION PROTEIN PAI 2"/>
    <property type="match status" value="1"/>
</dbReference>
<gene>
    <name evidence="1" type="ORF">DNJ96_00480</name>
</gene>
<sequence length="211" mass="22915">MFTPKHFAAPSVEMMHQLIQASPLATLVTLSSRGLEASHIPLHLSAAPGAPGVLRGHVARANPLWKDLDAGGEALAIFHGPNAYITPSWYPTKQRTGKAVPTWNYVVVHAYGRLRAIDDPHWLRTQLDQLTAHTESGRAEPWRVDDAPTDYTEKLLKAIVGIELVVSRLEGTWKTSQNQPAENQAGIIQGLTASAGDLNMVHLVEASGKQA</sequence>
<protein>
    <submittedName>
        <fullName evidence="1">Transcriptional regulator</fullName>
    </submittedName>
</protein>
<dbReference type="EMBL" id="QJUP01000001">
    <property type="protein sequence ID" value="TBU99812.1"/>
    <property type="molecule type" value="Genomic_DNA"/>
</dbReference>
<dbReference type="SUPFAM" id="SSF50475">
    <property type="entry name" value="FMN-binding split barrel"/>
    <property type="match status" value="1"/>
</dbReference>
<keyword evidence="2" id="KW-1185">Reference proteome</keyword>
<dbReference type="InterPro" id="IPR012349">
    <property type="entry name" value="Split_barrel_FMN-bd"/>
</dbReference>
<accession>A0A4Q9RFK9</accession>
<proteinExistence type="predicted"/>
<dbReference type="PIRSF" id="PIRSF010372">
    <property type="entry name" value="PaiB"/>
    <property type="match status" value="1"/>
</dbReference>
<reference evidence="1 2" key="1">
    <citation type="submission" date="2018-06" db="EMBL/GenBank/DDBJ databases">
        <title>Three novel Pseudomonas species isolated from symptomatic oak.</title>
        <authorList>
            <person name="Bueno-Gonzalez V."/>
            <person name="Brady C."/>
        </authorList>
    </citation>
    <scope>NUCLEOTIDE SEQUENCE [LARGE SCALE GENOMIC DNA]</scope>
    <source>
        <strain evidence="1 2">P17C</strain>
    </source>
</reference>
<dbReference type="InterPro" id="IPR007396">
    <property type="entry name" value="TR_PAI2-type"/>
</dbReference>
<dbReference type="PANTHER" id="PTHR35802">
    <property type="entry name" value="PROTEASE SYNTHASE AND SPORULATION PROTEIN PAI 2"/>
    <property type="match status" value="1"/>
</dbReference>
<dbReference type="Pfam" id="PF04299">
    <property type="entry name" value="FMN_bind_2"/>
    <property type="match status" value="1"/>
</dbReference>
<comment type="caution">
    <text evidence="1">The sequence shown here is derived from an EMBL/GenBank/DDBJ whole genome shotgun (WGS) entry which is preliminary data.</text>
</comment>
<dbReference type="Gene3D" id="2.30.110.10">
    <property type="entry name" value="Electron Transport, Fmn-binding Protein, Chain A"/>
    <property type="match status" value="1"/>
</dbReference>